<evidence type="ECO:0000256" key="2">
    <source>
        <dbReference type="SAM" id="Phobius"/>
    </source>
</evidence>
<feature type="coiled-coil region" evidence="1">
    <location>
        <begin position="53"/>
        <end position="94"/>
    </location>
</feature>
<dbReference type="EMBL" id="JBFWIC010000014">
    <property type="protein sequence ID" value="MEZ0475211.1"/>
    <property type="molecule type" value="Genomic_DNA"/>
</dbReference>
<evidence type="ECO:0000313" key="4">
    <source>
        <dbReference type="Proteomes" id="UP001566331"/>
    </source>
</evidence>
<keyword evidence="4" id="KW-1185">Reference proteome</keyword>
<sequence>MTDAAPDPIQKTAAPHPRGHGVAWLLALALVFGGGWAGWRWWTAQEDARRVDADDTVQRLAALEARSDRLRGELRAQSQRLQQAEATNRVLRDELLGIGQRAAILEDNLAALADPRRSGAQALRLDEIELLLGQGQQRLRLAGDLDGARRAYALAAQQLAGVEDPDPGLVDLRQALAQERAALEALGDDPRRIAAGRLDALAAALTALPIRTPADAADAPSWWQRAFVRLVEVRRSDGALAVEPADRAAGLAALQLELTLAQAAIERRDEDGLRAALARADAWLTRLWPDSQALRTQRAALAELRRLPLSPDLPMLGSSLEQLRALRMRR</sequence>
<evidence type="ECO:0000256" key="1">
    <source>
        <dbReference type="SAM" id="Coils"/>
    </source>
</evidence>
<evidence type="ECO:0000313" key="3">
    <source>
        <dbReference type="EMBL" id="MEZ0475211.1"/>
    </source>
</evidence>
<keyword evidence="2" id="KW-1133">Transmembrane helix</keyword>
<feature type="transmembrane region" description="Helical" evidence="2">
    <location>
        <begin position="21"/>
        <end position="42"/>
    </location>
</feature>
<accession>A0ABV4HR38</accession>
<dbReference type="PANTHER" id="PTHR38043:SF1">
    <property type="entry name" value="PROTEIN HEMX"/>
    <property type="match status" value="1"/>
</dbReference>
<dbReference type="Proteomes" id="UP001566331">
    <property type="component" value="Unassembled WGS sequence"/>
</dbReference>
<reference evidence="3 4" key="1">
    <citation type="submission" date="2024-07" db="EMBL/GenBank/DDBJ databases">
        <title>Luteimonas salilacus sp. nov., isolated from the shore soil of Salt Lake in Tibet of China.</title>
        <authorList>
            <person name="Zhang X."/>
            <person name="Li A."/>
        </authorList>
    </citation>
    <scope>NUCLEOTIDE SEQUENCE [LARGE SCALE GENOMIC DNA]</scope>
    <source>
        <strain evidence="3 4">B3-2-R+30</strain>
    </source>
</reference>
<protein>
    <recommendedName>
        <fullName evidence="5">Uroporphyrin-III methyltransferase</fullName>
    </recommendedName>
</protein>
<organism evidence="3 4">
    <name type="scientific">Luteimonas salinilitoris</name>
    <dbReference type="NCBI Taxonomy" id="3237697"/>
    <lineage>
        <taxon>Bacteria</taxon>
        <taxon>Pseudomonadati</taxon>
        <taxon>Pseudomonadota</taxon>
        <taxon>Gammaproteobacteria</taxon>
        <taxon>Lysobacterales</taxon>
        <taxon>Lysobacteraceae</taxon>
        <taxon>Luteimonas</taxon>
    </lineage>
</organism>
<dbReference type="InterPro" id="IPR007470">
    <property type="entry name" value="HemX"/>
</dbReference>
<gene>
    <name evidence="3" type="ORF">AB6713_11370</name>
</gene>
<keyword evidence="2" id="KW-0472">Membrane</keyword>
<comment type="caution">
    <text evidence="3">The sequence shown here is derived from an EMBL/GenBank/DDBJ whole genome shotgun (WGS) entry which is preliminary data.</text>
</comment>
<keyword evidence="2" id="KW-0812">Transmembrane</keyword>
<dbReference type="RefSeq" id="WP_370564646.1">
    <property type="nucleotide sequence ID" value="NZ_JBFWIB010000009.1"/>
</dbReference>
<proteinExistence type="predicted"/>
<name>A0ABV4HR38_9GAMM</name>
<evidence type="ECO:0008006" key="5">
    <source>
        <dbReference type="Google" id="ProtNLM"/>
    </source>
</evidence>
<dbReference type="PANTHER" id="PTHR38043">
    <property type="entry name" value="PROTEIN HEMX"/>
    <property type="match status" value="1"/>
</dbReference>
<keyword evidence="1" id="KW-0175">Coiled coil</keyword>